<dbReference type="GO" id="GO:0009253">
    <property type="term" value="P:peptidoglycan catabolic process"/>
    <property type="evidence" value="ECO:0007669"/>
    <property type="project" value="InterPro"/>
</dbReference>
<evidence type="ECO:0000256" key="3">
    <source>
        <dbReference type="SAM" id="SignalP"/>
    </source>
</evidence>
<dbReference type="InterPro" id="IPR002053">
    <property type="entry name" value="Glyco_hydro_25"/>
</dbReference>
<dbReference type="Gene3D" id="3.20.20.80">
    <property type="entry name" value="Glycosidases"/>
    <property type="match status" value="1"/>
</dbReference>
<dbReference type="InterPro" id="IPR000772">
    <property type="entry name" value="Ricin_B_lectin"/>
</dbReference>
<dbReference type="SUPFAM" id="SSF50370">
    <property type="entry name" value="Ricin B-like lectins"/>
    <property type="match status" value="3"/>
</dbReference>
<evidence type="ECO:0000256" key="2">
    <source>
        <dbReference type="SAM" id="MobiDB-lite"/>
    </source>
</evidence>
<dbReference type="EC" id="3.2.1.55" evidence="5"/>
<dbReference type="eggNOG" id="COG2755">
    <property type="taxonomic scope" value="Bacteria"/>
</dbReference>
<dbReference type="Pfam" id="PF14200">
    <property type="entry name" value="RicinB_lectin_2"/>
    <property type="match status" value="5"/>
</dbReference>
<evidence type="ECO:0000313" key="6">
    <source>
        <dbReference type="Proteomes" id="UP000029080"/>
    </source>
</evidence>
<feature type="region of interest" description="Disordered" evidence="2">
    <location>
        <begin position="43"/>
        <end position="110"/>
    </location>
</feature>
<feature type="compositionally biased region" description="Polar residues" evidence="2">
    <location>
        <begin position="141"/>
        <end position="183"/>
    </location>
</feature>
<protein>
    <submittedName>
        <fullName evidence="5">1,4-beta-N-acetylmuramidase</fullName>
        <ecNumber evidence="5">3.2.1.55</ecNumber>
    </submittedName>
</protein>
<dbReference type="PROSITE" id="PS51904">
    <property type="entry name" value="GLYCOSYL_HYDROL_F25_2"/>
    <property type="match status" value="1"/>
</dbReference>
<feature type="region of interest" description="Disordered" evidence="2">
    <location>
        <begin position="135"/>
        <end position="183"/>
    </location>
</feature>
<dbReference type="CDD" id="cd06414">
    <property type="entry name" value="GH25_LytC-like"/>
    <property type="match status" value="1"/>
</dbReference>
<keyword evidence="6" id="KW-1185">Reference proteome</keyword>
<keyword evidence="5" id="KW-0326">Glycosidase</keyword>
<dbReference type="GO" id="GO:0003796">
    <property type="term" value="F:lysozyme activity"/>
    <property type="evidence" value="ECO:0007669"/>
    <property type="project" value="InterPro"/>
</dbReference>
<dbReference type="AlphaFoldDB" id="A0A087EI30"/>
<feature type="domain" description="Ricin B lectin" evidence="4">
    <location>
        <begin position="445"/>
        <end position="583"/>
    </location>
</feature>
<accession>A0A087EI30</accession>
<feature type="compositionally biased region" description="Basic and acidic residues" evidence="2">
    <location>
        <begin position="61"/>
        <end position="70"/>
    </location>
</feature>
<dbReference type="GO" id="GO:0016998">
    <property type="term" value="P:cell wall macromolecule catabolic process"/>
    <property type="evidence" value="ECO:0007669"/>
    <property type="project" value="InterPro"/>
</dbReference>
<dbReference type="RefSeq" id="WP_026642269.1">
    <property type="nucleotide sequence ID" value="NZ_JGZU01000004.1"/>
</dbReference>
<sequence length="891" mass="93995">MFGGMKSVIALVTAALLPFAMSTSDVAQVGGQSEVAARSAVNIAADNDTTADSDNSMPDNPTKELPDKVSDSISDDDTVVSESLAVTDSGEVKDIETGNAVTDPDLVGTQEKQADPLAKTDGESFVPVQASDVKDAVAAQQGDQRQSSSSNGAQKDSASTDTQSDESQQRGADTGTVKQSDFRSLQTSGSVQATALQNNQYGAYWGTYNGTQAFFESGGNLFAQQAKGVVDVSQWQGDIDWQAAKNAGVEGAIIRISFGWGNGFDTKALRNIQECKRLGIPFGVYSYSYAYDSNTAAAEGADIVSLLRQAGVSPQDMAYPVFYDLEKWTWTGHSTPTNPSVYEGIVNAWYAKLQAAGYNNLSVYSYTSYLNGPLNASSIRNRTRWVASYGSRTGFNISSNDRGWQYTSSGSVAGISGNVDLNAFGNLNFVASIDIKSYSAVNIPNGTYFISSAKRDSVGLDVPGASTSDGVRMQLYAANRSAAQQYNFVRQSDGSYVITNVVSGKALDVAGGAAGLGAVVQQYTPNGSTAQRWYLRDTGKGGLYIQSALGNWVLDIPSGNTSNGTKLQLWEPNLSNAQQFLLSSNVTISTGTSVRISSVVNGNQVLDIPGASSSNGVRLQMYTWNGSNAQLYTFKEVGNAVYEIINVNSGKAIESAGAATNNGAIVQQYAPNHSAAQRWTVRSRQSGTYEFYNEVTNKALDIPGGNASNGVGLQLYSGNGSKAQQWTLTAGKSSRDRLNDLASQQRGTISDGTYQIVSALKSSAVLDVAGGSKFDGGNVQLYSSNGSGAQSWKVTHDANGYITLTNVGSGKVLDIAGGSKSNGANVQQYSSNGSWAQKWIAVKDGSRVKLVSGLDGSIVLDVAGANSSNGANVQIYGSNNSAAQRWTFTKR</sequence>
<evidence type="ECO:0000313" key="5">
    <source>
        <dbReference type="EMBL" id="KFJ07431.1"/>
    </source>
</evidence>
<dbReference type="EMBL" id="JGZU01000004">
    <property type="protein sequence ID" value="KFJ07431.1"/>
    <property type="molecule type" value="Genomic_DNA"/>
</dbReference>
<feature type="compositionally biased region" description="Low complexity" evidence="2">
    <location>
        <begin position="44"/>
        <end position="56"/>
    </location>
</feature>
<dbReference type="SMART" id="SM00458">
    <property type="entry name" value="RICIN"/>
    <property type="match status" value="3"/>
</dbReference>
<feature type="chain" id="PRO_5038827942" evidence="3">
    <location>
        <begin position="28"/>
        <end position="891"/>
    </location>
</feature>
<dbReference type="GO" id="GO:0046556">
    <property type="term" value="F:alpha-L-arabinofuranosidase activity"/>
    <property type="evidence" value="ECO:0007669"/>
    <property type="project" value="UniProtKB-EC"/>
</dbReference>
<dbReference type="PANTHER" id="PTHR34135:SF2">
    <property type="entry name" value="LYSOZYME"/>
    <property type="match status" value="1"/>
</dbReference>
<feature type="domain" description="Ricin B lectin" evidence="4">
    <location>
        <begin position="591"/>
        <end position="729"/>
    </location>
</feature>
<keyword evidence="5" id="KW-0378">Hydrolase</keyword>
<evidence type="ECO:0000256" key="1">
    <source>
        <dbReference type="ARBA" id="ARBA00010646"/>
    </source>
</evidence>
<reference evidence="5 6" key="1">
    <citation type="submission" date="2014-03" db="EMBL/GenBank/DDBJ databases">
        <title>Genomics of Bifidobacteria.</title>
        <authorList>
            <person name="Ventura M."/>
            <person name="Milani C."/>
            <person name="Lugli G.A."/>
        </authorList>
    </citation>
    <scope>NUCLEOTIDE SEQUENCE [LARGE SCALE GENOMIC DNA]</scope>
    <source>
        <strain evidence="5 6">JCM 13495</strain>
    </source>
</reference>
<dbReference type="InterPro" id="IPR017853">
    <property type="entry name" value="GH"/>
</dbReference>
<dbReference type="PROSITE" id="PS50231">
    <property type="entry name" value="RICIN_B_LECTIN"/>
    <property type="match status" value="3"/>
</dbReference>
<dbReference type="PANTHER" id="PTHR34135">
    <property type="entry name" value="LYSOZYME"/>
    <property type="match status" value="1"/>
</dbReference>
<dbReference type="STRING" id="356829.BITS_0667"/>
<name>A0A087EI30_9BIFI</name>
<comment type="caution">
    <text evidence="5">The sequence shown here is derived from an EMBL/GenBank/DDBJ whole genome shotgun (WGS) entry which is preliminary data.</text>
</comment>
<dbReference type="OrthoDB" id="287365at2"/>
<gene>
    <name evidence="5" type="ORF">BITS_0667</name>
</gene>
<dbReference type="eggNOG" id="COG3757">
    <property type="taxonomic scope" value="Bacteria"/>
</dbReference>
<dbReference type="Gene3D" id="2.80.10.50">
    <property type="match status" value="6"/>
</dbReference>
<comment type="similarity">
    <text evidence="1">Belongs to the glycosyl hydrolase 25 family.</text>
</comment>
<dbReference type="Proteomes" id="UP000029080">
    <property type="component" value="Unassembled WGS sequence"/>
</dbReference>
<organism evidence="5 6">
    <name type="scientific">Bifidobacterium tsurumiense</name>
    <dbReference type="NCBI Taxonomy" id="356829"/>
    <lineage>
        <taxon>Bacteria</taxon>
        <taxon>Bacillati</taxon>
        <taxon>Actinomycetota</taxon>
        <taxon>Actinomycetes</taxon>
        <taxon>Bifidobacteriales</taxon>
        <taxon>Bifidobacteriaceae</taxon>
        <taxon>Bifidobacterium</taxon>
    </lineage>
</organism>
<dbReference type="Pfam" id="PF01183">
    <property type="entry name" value="Glyco_hydro_25"/>
    <property type="match status" value="1"/>
</dbReference>
<keyword evidence="3" id="KW-0732">Signal</keyword>
<feature type="signal peptide" evidence="3">
    <location>
        <begin position="1"/>
        <end position="27"/>
    </location>
</feature>
<proteinExistence type="inferred from homology"/>
<feature type="domain" description="Ricin B lectin" evidence="4">
    <location>
        <begin position="751"/>
        <end position="889"/>
    </location>
</feature>
<evidence type="ECO:0000259" key="4">
    <source>
        <dbReference type="SMART" id="SM00458"/>
    </source>
</evidence>
<dbReference type="GO" id="GO:0016052">
    <property type="term" value="P:carbohydrate catabolic process"/>
    <property type="evidence" value="ECO:0007669"/>
    <property type="project" value="TreeGrafter"/>
</dbReference>
<dbReference type="CDD" id="cd00161">
    <property type="entry name" value="beta-trefoil_Ricin-like"/>
    <property type="match status" value="3"/>
</dbReference>
<dbReference type="SUPFAM" id="SSF51445">
    <property type="entry name" value="(Trans)glycosidases"/>
    <property type="match status" value="1"/>
</dbReference>
<dbReference type="InterPro" id="IPR035992">
    <property type="entry name" value="Ricin_B-like_lectins"/>
</dbReference>